<dbReference type="Proteomes" id="UP000322658">
    <property type="component" value="Unassembled WGS sequence"/>
</dbReference>
<reference evidence="1 2" key="1">
    <citation type="journal article" date="2019" name="Nat. Med.">
        <title>A library of human gut bacterial isolates paired with longitudinal multiomics data enables mechanistic microbiome research.</title>
        <authorList>
            <person name="Poyet M."/>
            <person name="Groussin M."/>
            <person name="Gibbons S.M."/>
            <person name="Avila-Pacheco J."/>
            <person name="Jiang X."/>
            <person name="Kearney S.M."/>
            <person name="Perrotta A.R."/>
            <person name="Berdy B."/>
            <person name="Zhao S."/>
            <person name="Lieberman T.D."/>
            <person name="Swanson P.K."/>
            <person name="Smith M."/>
            <person name="Roesemann S."/>
            <person name="Alexander J.E."/>
            <person name="Rich S.A."/>
            <person name="Livny J."/>
            <person name="Vlamakis H."/>
            <person name="Clish C."/>
            <person name="Bullock K."/>
            <person name="Deik A."/>
            <person name="Scott J."/>
            <person name="Pierce K.A."/>
            <person name="Xavier R.J."/>
            <person name="Alm E.J."/>
        </authorList>
    </citation>
    <scope>NUCLEOTIDE SEQUENCE [LARGE SCALE GENOMIC DNA]</scope>
    <source>
        <strain evidence="1 2">BIOML-A1</strain>
    </source>
</reference>
<comment type="caution">
    <text evidence="1">The sequence shown here is derived from an EMBL/GenBank/DDBJ whole genome shotgun (WGS) entry which is preliminary data.</text>
</comment>
<gene>
    <name evidence="1" type="ORF">F2Y07_03145</name>
</gene>
<evidence type="ECO:0008006" key="3">
    <source>
        <dbReference type="Google" id="ProtNLM"/>
    </source>
</evidence>
<evidence type="ECO:0000313" key="2">
    <source>
        <dbReference type="Proteomes" id="UP000322658"/>
    </source>
</evidence>
<evidence type="ECO:0000313" key="1">
    <source>
        <dbReference type="EMBL" id="KAA2377148.1"/>
    </source>
</evidence>
<dbReference type="RefSeq" id="WP_022061450.1">
    <property type="nucleotide sequence ID" value="NZ_CAUENT010000054.1"/>
</dbReference>
<accession>A0A5B3GTT0</accession>
<protein>
    <recommendedName>
        <fullName evidence="3">Phage portal protein</fullName>
    </recommendedName>
</protein>
<proteinExistence type="predicted"/>
<name>A0A5B3GTT0_9BACT</name>
<dbReference type="EMBL" id="VVXJ01000005">
    <property type="protein sequence ID" value="KAA2377148.1"/>
    <property type="molecule type" value="Genomic_DNA"/>
</dbReference>
<dbReference type="AlphaFoldDB" id="A0A5B3GTT0"/>
<sequence length="393" mass="43403">MNVKHTKKPETRVDVKYLSSLGIKTYGDNNLYPQTVRDIVDSSPTGRTCVERRSTYIEGNGLASQALAETVCDTRGNTVDDVHHLCADDVAYQDGLALHVNYNILGQIVSMAHVPFENCRLEEEDDDGVISHIVVHPDWRGKKTRGGKAVKVTIETIEVFPVFNPSPDVVQLQIQAAGGIEFYKGQILYISRAGRNAYPLPLVDVVLTDMSTDEGLSNVNNRNVRNNFLTAGMLITKRGQGSSTVDGDKDGASSDDGFTEEFEKLQGDTNSLKIMQVEIETDEDKPEFVPFKTNNYDKEFTATTKAVTDNIYAALNQETFGRLRSGSIGFTGDLANDVKREYCEQVAKQQRMLSRAYRAIFSHWEPNTIPYTGAGDAAIEPLVKSIANDATSD</sequence>
<organism evidence="1 2">
    <name type="scientific">Alistipes shahii</name>
    <dbReference type="NCBI Taxonomy" id="328814"/>
    <lineage>
        <taxon>Bacteria</taxon>
        <taxon>Pseudomonadati</taxon>
        <taxon>Bacteroidota</taxon>
        <taxon>Bacteroidia</taxon>
        <taxon>Bacteroidales</taxon>
        <taxon>Rikenellaceae</taxon>
        <taxon>Alistipes</taxon>
    </lineage>
</organism>